<protein>
    <submittedName>
        <fullName evidence="1">Uncharacterized protein</fullName>
    </submittedName>
</protein>
<organism evidence="1 2">
    <name type="scientific">Methylobacterium jeotgali</name>
    <dbReference type="NCBI Taxonomy" id="381630"/>
    <lineage>
        <taxon>Bacteria</taxon>
        <taxon>Pseudomonadati</taxon>
        <taxon>Pseudomonadota</taxon>
        <taxon>Alphaproteobacteria</taxon>
        <taxon>Hyphomicrobiales</taxon>
        <taxon>Methylobacteriaceae</taxon>
        <taxon>Methylobacterium</taxon>
    </lineage>
</organism>
<proteinExistence type="predicted"/>
<sequence>MNLSLALPLPSKRPRIAPARHRPFDDWRGASGPALRRLVEDTVALLAQHEAETGARLRKRRETDQRHHLTAVEAVVANLAHAVLMPADSGRLAVFLKHGEKGRTRYDNPAFGKPFSGLLDRMDELGILSIRAPACQWREASSIAPTPAFAAKVRETGITLTDFGRLAGEEPIILRRRAQRPGASASGYSGRLVDYPDTAGTVAMRSTVQGLNAYLGAADVAFRDDGRGLVDHRHRHMSRCFVLHADDEGPRFDRSGRLYGGFWQNLERSRRSRIRVEGEPVEDLDFASMFPRLAYASTGRVPPEGDLYAVDGLGPEHRSALKLAMNTILFDAYRRTSWPVPEKEDDPRLPAEWTVARTKAAILKRHPALKSCFGVGLGFSLMHTESVILVHVLEEMRARGIVGLGLHNGLLLPRSRVEEGRIIMEAVARDVTGQSLPVVLKARASVSS</sequence>
<evidence type="ECO:0000313" key="2">
    <source>
        <dbReference type="Proteomes" id="UP001055102"/>
    </source>
</evidence>
<dbReference type="EMBL" id="BPQR01000030">
    <property type="protein sequence ID" value="GJE06466.1"/>
    <property type="molecule type" value="Genomic_DNA"/>
</dbReference>
<gene>
    <name evidence="1" type="ORF">AOPFMNJM_1786</name>
</gene>
<keyword evidence="2" id="KW-1185">Reference proteome</keyword>
<comment type="caution">
    <text evidence="1">The sequence shown here is derived from an EMBL/GenBank/DDBJ whole genome shotgun (WGS) entry which is preliminary data.</text>
</comment>
<dbReference type="Proteomes" id="UP001055102">
    <property type="component" value="Unassembled WGS sequence"/>
</dbReference>
<evidence type="ECO:0000313" key="1">
    <source>
        <dbReference type="EMBL" id="GJE06466.1"/>
    </source>
</evidence>
<reference evidence="1" key="2">
    <citation type="submission" date="2021-08" db="EMBL/GenBank/DDBJ databases">
        <authorList>
            <person name="Tani A."/>
            <person name="Ola A."/>
            <person name="Ogura Y."/>
            <person name="Katsura K."/>
            <person name="Hayashi T."/>
        </authorList>
    </citation>
    <scope>NUCLEOTIDE SEQUENCE</scope>
    <source>
        <strain evidence="1">LMG 23639</strain>
    </source>
</reference>
<accession>A0ABQ4SW42</accession>
<reference evidence="1" key="1">
    <citation type="journal article" date="2021" name="Front. Microbiol.">
        <title>Comprehensive Comparative Genomics and Phenotyping of Methylobacterium Species.</title>
        <authorList>
            <person name="Alessa O."/>
            <person name="Ogura Y."/>
            <person name="Fujitani Y."/>
            <person name="Takami H."/>
            <person name="Hayashi T."/>
            <person name="Sahin N."/>
            <person name="Tani A."/>
        </authorList>
    </citation>
    <scope>NUCLEOTIDE SEQUENCE</scope>
    <source>
        <strain evidence="1">LMG 23639</strain>
    </source>
</reference>
<name>A0ABQ4SW42_9HYPH</name>